<evidence type="ECO:0000313" key="2">
    <source>
        <dbReference type="Proteomes" id="UP000315783"/>
    </source>
</evidence>
<reference evidence="1 2" key="1">
    <citation type="journal article" date="2019" name="Appl. Microbiol. Biotechnol.">
        <title>Genome sequence of Isaria javanica and comparative genome analysis insights into family S53 peptidase evolution in fungal entomopathogens.</title>
        <authorList>
            <person name="Lin R."/>
            <person name="Zhang X."/>
            <person name="Xin B."/>
            <person name="Zou M."/>
            <person name="Gao Y."/>
            <person name="Qin F."/>
            <person name="Hu Q."/>
            <person name="Xie B."/>
            <person name="Cheng X."/>
        </authorList>
    </citation>
    <scope>NUCLEOTIDE SEQUENCE [LARGE SCALE GENOMIC DNA]</scope>
    <source>
        <strain evidence="1 2">IJ1G</strain>
    </source>
</reference>
<dbReference type="AlphaFoldDB" id="A0A545UTE1"/>
<name>A0A545UTE1_9HYPO</name>
<organism evidence="1 2">
    <name type="scientific">Cordyceps javanica</name>
    <dbReference type="NCBI Taxonomy" id="43265"/>
    <lineage>
        <taxon>Eukaryota</taxon>
        <taxon>Fungi</taxon>
        <taxon>Dikarya</taxon>
        <taxon>Ascomycota</taxon>
        <taxon>Pezizomycotina</taxon>
        <taxon>Sordariomycetes</taxon>
        <taxon>Hypocreomycetidae</taxon>
        <taxon>Hypocreales</taxon>
        <taxon>Cordycipitaceae</taxon>
        <taxon>Cordyceps</taxon>
    </lineage>
</organism>
<comment type="caution">
    <text evidence="1">The sequence shown here is derived from an EMBL/GenBank/DDBJ whole genome shotgun (WGS) entry which is preliminary data.</text>
</comment>
<dbReference type="EMBL" id="SPUK01000014">
    <property type="protein sequence ID" value="TQV92724.1"/>
    <property type="molecule type" value="Genomic_DNA"/>
</dbReference>
<sequence>MKIAVVTIRAWNRAVLADDGWSVAASFPKLDRWEVGEKIQAVCVANSKLKNFTHQHKLGTGEDDVERSSDIGGRKQRRAALLSIELQRFFRRFDAFRLVRHRYLGQVPTDLPRCLGTYHVHRGQQQLSADHINMKN</sequence>
<accession>A0A545UTE1</accession>
<dbReference type="Proteomes" id="UP000315783">
    <property type="component" value="Unassembled WGS sequence"/>
</dbReference>
<protein>
    <submittedName>
        <fullName evidence="1">Uncharacterized protein</fullName>
    </submittedName>
</protein>
<gene>
    <name evidence="1" type="ORF">IF1G_08648</name>
</gene>
<evidence type="ECO:0000313" key="1">
    <source>
        <dbReference type="EMBL" id="TQV92724.1"/>
    </source>
</evidence>
<keyword evidence="2" id="KW-1185">Reference proteome</keyword>
<proteinExistence type="predicted"/>